<dbReference type="InterPro" id="IPR050060">
    <property type="entry name" value="Phosphoglucosamine_mutase"/>
</dbReference>
<keyword evidence="5 6" id="KW-0413">Isomerase</keyword>
<evidence type="ECO:0000256" key="2">
    <source>
        <dbReference type="ARBA" id="ARBA00022553"/>
    </source>
</evidence>
<dbReference type="PRINTS" id="PR00509">
    <property type="entry name" value="PGMPMM"/>
</dbReference>
<evidence type="ECO:0000313" key="13">
    <source>
        <dbReference type="EMBL" id="ARW47473.1"/>
    </source>
</evidence>
<dbReference type="GO" id="GO:0005975">
    <property type="term" value="P:carbohydrate metabolic process"/>
    <property type="evidence" value="ECO:0007669"/>
    <property type="project" value="InterPro"/>
</dbReference>
<keyword evidence="2 6" id="KW-0597">Phosphoprotein</keyword>
<dbReference type="InterPro" id="IPR006352">
    <property type="entry name" value="GlmM_bact"/>
</dbReference>
<evidence type="ECO:0000256" key="8">
    <source>
        <dbReference type="RuleBase" id="RU004327"/>
    </source>
</evidence>
<comment type="similarity">
    <text evidence="1 6 7">Belongs to the phosphohexose mutase family.</text>
</comment>
<dbReference type="InterPro" id="IPR036900">
    <property type="entry name" value="A-D-PHexomutase_C_sf"/>
</dbReference>
<evidence type="ECO:0000259" key="10">
    <source>
        <dbReference type="Pfam" id="PF02878"/>
    </source>
</evidence>
<feature type="binding site" evidence="6">
    <location>
        <position position="249"/>
    </location>
    <ligand>
        <name>Mg(2+)</name>
        <dbReference type="ChEBI" id="CHEBI:18420"/>
    </ligand>
</feature>
<dbReference type="Pfam" id="PF02878">
    <property type="entry name" value="PGM_PMM_I"/>
    <property type="match status" value="1"/>
</dbReference>
<feature type="modified residue" description="Phosphoserine" evidence="6">
    <location>
        <position position="104"/>
    </location>
</feature>
<dbReference type="FunFam" id="3.40.120.10:FF:000003">
    <property type="entry name" value="Phosphoglucosamine mutase"/>
    <property type="match status" value="1"/>
</dbReference>
<evidence type="ECO:0000313" key="14">
    <source>
        <dbReference type="Proteomes" id="UP000196205"/>
    </source>
</evidence>
<accession>A0A1Y0XX29</accession>
<dbReference type="Gene3D" id="3.30.310.50">
    <property type="entry name" value="Alpha-D-phosphohexomutase, C-terminal domain"/>
    <property type="match status" value="1"/>
</dbReference>
<dbReference type="OrthoDB" id="9803322at2"/>
<dbReference type="InterPro" id="IPR005843">
    <property type="entry name" value="A-D-PHexomutase_C"/>
</dbReference>
<feature type="binding site" evidence="6">
    <location>
        <position position="247"/>
    </location>
    <ligand>
        <name>Mg(2+)</name>
        <dbReference type="ChEBI" id="CHEBI:18420"/>
    </ligand>
</feature>
<comment type="function">
    <text evidence="6 8">Catalyzes the conversion of glucosamine-6-phosphate to glucosamine-1-phosphate.</text>
</comment>
<evidence type="ECO:0000256" key="3">
    <source>
        <dbReference type="ARBA" id="ARBA00022723"/>
    </source>
</evidence>
<evidence type="ECO:0000256" key="4">
    <source>
        <dbReference type="ARBA" id="ARBA00022842"/>
    </source>
</evidence>
<comment type="catalytic activity">
    <reaction evidence="6 8">
        <text>alpha-D-glucosamine 1-phosphate = D-glucosamine 6-phosphate</text>
        <dbReference type="Rhea" id="RHEA:23424"/>
        <dbReference type="ChEBI" id="CHEBI:58516"/>
        <dbReference type="ChEBI" id="CHEBI:58725"/>
        <dbReference type="EC" id="5.4.2.10"/>
    </reaction>
</comment>
<evidence type="ECO:0000256" key="5">
    <source>
        <dbReference type="ARBA" id="ARBA00023235"/>
    </source>
</evidence>
<dbReference type="CDD" id="cd05802">
    <property type="entry name" value="GlmM"/>
    <property type="match status" value="1"/>
</dbReference>
<dbReference type="Proteomes" id="UP000196205">
    <property type="component" value="Chromosome"/>
</dbReference>
<dbReference type="SUPFAM" id="SSF55957">
    <property type="entry name" value="Phosphoglucomutase, C-terminal domain"/>
    <property type="match status" value="1"/>
</dbReference>
<evidence type="ECO:0000256" key="1">
    <source>
        <dbReference type="ARBA" id="ARBA00010231"/>
    </source>
</evidence>
<dbReference type="InterPro" id="IPR016066">
    <property type="entry name" value="A-D-PHexomutase_CS"/>
</dbReference>
<dbReference type="PROSITE" id="PS00710">
    <property type="entry name" value="PGM_PMM"/>
    <property type="match status" value="1"/>
</dbReference>
<dbReference type="Gene3D" id="3.40.120.10">
    <property type="entry name" value="Alpha-D-Glucose-1,6-Bisphosphate, subunit A, domain 3"/>
    <property type="match status" value="3"/>
</dbReference>
<feature type="domain" description="Alpha-D-phosphohexomutase alpha/beta/alpha" evidence="11">
    <location>
        <begin position="161"/>
        <end position="258"/>
    </location>
</feature>
<dbReference type="Pfam" id="PF02880">
    <property type="entry name" value="PGM_PMM_III"/>
    <property type="match status" value="1"/>
</dbReference>
<feature type="binding site" description="via phosphate group" evidence="6">
    <location>
        <position position="104"/>
    </location>
    <ligand>
        <name>Mg(2+)</name>
        <dbReference type="ChEBI" id="CHEBI:18420"/>
    </ligand>
</feature>
<dbReference type="Pfam" id="PF02879">
    <property type="entry name" value="PGM_PMM_II"/>
    <property type="match status" value="1"/>
</dbReference>
<keyword evidence="3 6" id="KW-0479">Metal-binding</keyword>
<keyword evidence="4 6" id="KW-0460">Magnesium</keyword>
<dbReference type="NCBIfam" id="TIGR01455">
    <property type="entry name" value="glmM"/>
    <property type="match status" value="1"/>
</dbReference>
<dbReference type="NCBIfam" id="NF008139">
    <property type="entry name" value="PRK10887.1"/>
    <property type="match status" value="1"/>
</dbReference>
<organism evidence="13 14">
    <name type="scientific">Acetobacter pasteurianus subsp. pasteurianus</name>
    <dbReference type="NCBI Taxonomy" id="481145"/>
    <lineage>
        <taxon>Bacteria</taxon>
        <taxon>Pseudomonadati</taxon>
        <taxon>Pseudomonadota</taxon>
        <taxon>Alphaproteobacteria</taxon>
        <taxon>Acetobacterales</taxon>
        <taxon>Acetobacteraceae</taxon>
        <taxon>Acetobacter</taxon>
    </lineage>
</organism>
<feature type="active site" description="Phosphoserine intermediate" evidence="6">
    <location>
        <position position="104"/>
    </location>
</feature>
<dbReference type="GO" id="GO:0006048">
    <property type="term" value="P:UDP-N-acetylglucosamine biosynthetic process"/>
    <property type="evidence" value="ECO:0007669"/>
    <property type="project" value="TreeGrafter"/>
</dbReference>
<evidence type="ECO:0000259" key="9">
    <source>
        <dbReference type="Pfam" id="PF00408"/>
    </source>
</evidence>
<evidence type="ECO:0000259" key="12">
    <source>
        <dbReference type="Pfam" id="PF02880"/>
    </source>
</evidence>
<dbReference type="SUPFAM" id="SSF53738">
    <property type="entry name" value="Phosphoglucomutase, first 3 domains"/>
    <property type="match status" value="3"/>
</dbReference>
<dbReference type="FunFam" id="3.40.120.10:FF:000001">
    <property type="entry name" value="Phosphoglucosamine mutase"/>
    <property type="match status" value="1"/>
</dbReference>
<dbReference type="InterPro" id="IPR005844">
    <property type="entry name" value="A-D-PHexomutase_a/b/a-I"/>
</dbReference>
<dbReference type="GO" id="GO:0008966">
    <property type="term" value="F:phosphoglucosamine mutase activity"/>
    <property type="evidence" value="ECO:0007669"/>
    <property type="project" value="UniProtKB-UniRule"/>
</dbReference>
<dbReference type="HAMAP" id="MF_01554_B">
    <property type="entry name" value="GlmM_B"/>
    <property type="match status" value="1"/>
</dbReference>
<feature type="domain" description="Alpha-D-phosphohexomutase alpha/beta/alpha" evidence="10">
    <location>
        <begin position="6"/>
        <end position="138"/>
    </location>
</feature>
<dbReference type="AlphaFoldDB" id="A0A1Y0XX29"/>
<name>A0A1Y0XX29_ACEPA</name>
<sequence length="452" mass="48720">MSGMKRFFGTDGIRGTANVAPMTVEVAQKLGQAAGLHFKRGDHRHSVLLGKDTRLSGYMIESAMVAGFLSAGMDVTLVGPLPTPAIAMLTRSLRADLGVMISASHNPFGDNGIKLFGPDGFKLSDQDETEIEALMEKDLTAYLATPEHIGRASRLNDAAGRYIESAKASFPRKLRLDGMKIVIDCANGSAYRVAPTALWELGAEVIRIGCEPNGVNINEKCGSTHPEALCAAVVKHQADLGIALDGDADRVLIADETGRLIDGDQILALIAQSWAREGRMVGNAVVATVMSNMGLERFLENLGLSLERTAVGDRYVVERMLERQANIGGEQSGHMVLTDFATTGDGLIAALQILAVLVQDGRPASEVCRLFQPFPQKLKNVRYKGACPLDMDEVKTRQADVERKLAGRGRLVLRKSGTEPLVRVMAEAEDAQLVDEVVDQMCDVLEQARVPA</sequence>
<gene>
    <name evidence="6 13" type="primary">glmM</name>
    <name evidence="13" type="ORF">S1001342_01135</name>
</gene>
<dbReference type="PANTHER" id="PTHR42946:SF1">
    <property type="entry name" value="PHOSPHOGLUCOMUTASE (ALPHA-D-GLUCOSE-1,6-BISPHOSPHATE-DEPENDENT)"/>
    <property type="match status" value="1"/>
</dbReference>
<dbReference type="GO" id="GO:0005829">
    <property type="term" value="C:cytosol"/>
    <property type="evidence" value="ECO:0007669"/>
    <property type="project" value="TreeGrafter"/>
</dbReference>
<feature type="domain" description="Alpha-D-phosphohexomutase C-terminal" evidence="9">
    <location>
        <begin position="380"/>
        <end position="443"/>
    </location>
</feature>
<dbReference type="EC" id="5.4.2.10" evidence="6 8"/>
<dbReference type="EMBL" id="CP021509">
    <property type="protein sequence ID" value="ARW47473.1"/>
    <property type="molecule type" value="Genomic_DNA"/>
</dbReference>
<dbReference type="GO" id="GO:0009252">
    <property type="term" value="P:peptidoglycan biosynthetic process"/>
    <property type="evidence" value="ECO:0007669"/>
    <property type="project" value="UniProtKB-ARBA"/>
</dbReference>
<evidence type="ECO:0000259" key="11">
    <source>
        <dbReference type="Pfam" id="PF02879"/>
    </source>
</evidence>
<dbReference type="FunFam" id="3.30.310.50:FF:000001">
    <property type="entry name" value="Phosphoglucosamine mutase"/>
    <property type="match status" value="1"/>
</dbReference>
<dbReference type="InterPro" id="IPR005841">
    <property type="entry name" value="Alpha-D-phosphohexomutase_SF"/>
</dbReference>
<dbReference type="Pfam" id="PF00408">
    <property type="entry name" value="PGM_PMM_IV"/>
    <property type="match status" value="1"/>
</dbReference>
<dbReference type="InterPro" id="IPR005846">
    <property type="entry name" value="A-D-PHexomutase_a/b/a-III"/>
</dbReference>
<evidence type="ECO:0000256" key="7">
    <source>
        <dbReference type="RuleBase" id="RU004326"/>
    </source>
</evidence>
<dbReference type="RefSeq" id="WP_087651642.1">
    <property type="nucleotide sequence ID" value="NZ_CP021509.1"/>
</dbReference>
<comment type="PTM">
    <text evidence="6">Activated by phosphorylation.</text>
</comment>
<proteinExistence type="inferred from homology"/>
<reference evidence="13 14" key="1">
    <citation type="submission" date="2017-05" db="EMBL/GenBank/DDBJ databases">
        <title>Genome sequence of Acetobacter pasteurianus subsp. pasteurianus strain SRCM101342.</title>
        <authorList>
            <person name="Cho S.H."/>
        </authorList>
    </citation>
    <scope>NUCLEOTIDE SEQUENCE [LARGE SCALE GENOMIC DNA]</scope>
    <source>
        <strain evidence="13 14">SRCM101342</strain>
    </source>
</reference>
<protein>
    <recommendedName>
        <fullName evidence="6 8">Phosphoglucosamine mutase</fullName>
        <ecNumber evidence="6 8">5.4.2.10</ecNumber>
    </recommendedName>
</protein>
<feature type="domain" description="Alpha-D-phosphohexomutase alpha/beta/alpha" evidence="12">
    <location>
        <begin position="262"/>
        <end position="373"/>
    </location>
</feature>
<dbReference type="GO" id="GO:0004615">
    <property type="term" value="F:phosphomannomutase activity"/>
    <property type="evidence" value="ECO:0007669"/>
    <property type="project" value="TreeGrafter"/>
</dbReference>
<evidence type="ECO:0000256" key="6">
    <source>
        <dbReference type="HAMAP-Rule" id="MF_01554"/>
    </source>
</evidence>
<dbReference type="PANTHER" id="PTHR42946">
    <property type="entry name" value="PHOSPHOHEXOSE MUTASE"/>
    <property type="match status" value="1"/>
</dbReference>
<dbReference type="InterPro" id="IPR016055">
    <property type="entry name" value="A-D-PHexomutase_a/b/a-I/II/III"/>
</dbReference>
<dbReference type="InterPro" id="IPR005845">
    <property type="entry name" value="A-D-PHexomutase_a/b/a-II"/>
</dbReference>
<dbReference type="GO" id="GO:0000287">
    <property type="term" value="F:magnesium ion binding"/>
    <property type="evidence" value="ECO:0007669"/>
    <property type="project" value="UniProtKB-UniRule"/>
</dbReference>
<comment type="cofactor">
    <cofactor evidence="6">
        <name>Mg(2+)</name>
        <dbReference type="ChEBI" id="CHEBI:18420"/>
    </cofactor>
    <text evidence="6">Binds 1 Mg(2+) ion per subunit.</text>
</comment>
<feature type="binding site" evidence="6">
    <location>
        <position position="245"/>
    </location>
    <ligand>
        <name>Mg(2+)</name>
        <dbReference type="ChEBI" id="CHEBI:18420"/>
    </ligand>
</feature>